<dbReference type="Proteomes" id="UP000633136">
    <property type="component" value="Unassembled WGS sequence"/>
</dbReference>
<dbReference type="GO" id="GO:0008652">
    <property type="term" value="P:amino acid biosynthetic process"/>
    <property type="evidence" value="ECO:0007669"/>
    <property type="project" value="UniProtKB-KW"/>
</dbReference>
<evidence type="ECO:0000256" key="7">
    <source>
        <dbReference type="ARBA" id="ARBA00022777"/>
    </source>
</evidence>
<evidence type="ECO:0000256" key="11">
    <source>
        <dbReference type="HAMAP-Rule" id="MF_00109"/>
    </source>
</evidence>
<feature type="binding site" evidence="11">
    <location>
        <position position="56"/>
    </location>
    <ligand>
        <name>substrate</name>
    </ligand>
</feature>
<comment type="similarity">
    <text evidence="2 11">Belongs to the shikimate kinase family.</text>
</comment>
<reference evidence="12" key="2">
    <citation type="submission" date="2020-09" db="EMBL/GenBank/DDBJ databases">
        <authorList>
            <person name="Sun Q."/>
            <person name="Zhou Y."/>
        </authorList>
    </citation>
    <scope>NUCLEOTIDE SEQUENCE</scope>
    <source>
        <strain evidence="12">CGMCC 1.15388</strain>
    </source>
</reference>
<dbReference type="EMBL" id="BMIS01000002">
    <property type="protein sequence ID" value="GGE63095.1"/>
    <property type="molecule type" value="Genomic_DNA"/>
</dbReference>
<keyword evidence="4 11" id="KW-0028">Amino-acid biosynthesis</keyword>
<comment type="catalytic activity">
    <reaction evidence="10 11">
        <text>shikimate + ATP = 3-phosphoshikimate + ADP + H(+)</text>
        <dbReference type="Rhea" id="RHEA:13121"/>
        <dbReference type="ChEBI" id="CHEBI:15378"/>
        <dbReference type="ChEBI" id="CHEBI:30616"/>
        <dbReference type="ChEBI" id="CHEBI:36208"/>
        <dbReference type="ChEBI" id="CHEBI:145989"/>
        <dbReference type="ChEBI" id="CHEBI:456216"/>
        <dbReference type="EC" id="2.7.1.71"/>
    </reaction>
</comment>
<evidence type="ECO:0000256" key="6">
    <source>
        <dbReference type="ARBA" id="ARBA00022741"/>
    </source>
</evidence>
<keyword evidence="5 11" id="KW-0808">Transferase</keyword>
<comment type="subunit">
    <text evidence="11">Monomer.</text>
</comment>
<evidence type="ECO:0000313" key="12">
    <source>
        <dbReference type="EMBL" id="GGE63095.1"/>
    </source>
</evidence>
<comment type="subcellular location">
    <subcellularLocation>
        <location evidence="11">Cytoplasm</location>
    </subcellularLocation>
</comment>
<accession>A0A917AQL5</accession>
<dbReference type="CDD" id="cd00464">
    <property type="entry name" value="SK"/>
    <property type="match status" value="1"/>
</dbReference>
<feature type="binding site" evidence="11">
    <location>
        <position position="79"/>
    </location>
    <ligand>
        <name>substrate</name>
    </ligand>
</feature>
<dbReference type="PROSITE" id="PS01128">
    <property type="entry name" value="SHIKIMATE_KINASE"/>
    <property type="match status" value="1"/>
</dbReference>
<dbReference type="InterPro" id="IPR000623">
    <property type="entry name" value="Shikimate_kinase/TSH1"/>
</dbReference>
<dbReference type="PRINTS" id="PR01100">
    <property type="entry name" value="SHIKIMTKNASE"/>
</dbReference>
<dbReference type="RefSeq" id="WP_188682841.1">
    <property type="nucleotide sequence ID" value="NZ_BMIS01000002.1"/>
</dbReference>
<sequence length="175" mass="19220">MSNIVLIGPMGSGKSTVGAALARRLGRPHVDSDHFFVARYGPIPDYFTTHGEKDFREREHRVVAELLDSPRPSVISLGGGAVMDERTRALLGEQMVIMLDITEEQAALRIGDGTTRPVLGDEPMEAWKRIYAEREGIYRACADMVLPADDESIETRVDTIVARLNPTPSGDDTTP</sequence>
<dbReference type="GO" id="GO:0000287">
    <property type="term" value="F:magnesium ion binding"/>
    <property type="evidence" value="ECO:0007669"/>
    <property type="project" value="UniProtKB-UniRule"/>
</dbReference>
<feature type="binding site" evidence="11">
    <location>
        <position position="15"/>
    </location>
    <ligand>
        <name>Mg(2+)</name>
        <dbReference type="ChEBI" id="CHEBI:18420"/>
    </ligand>
</feature>
<keyword evidence="8 11" id="KW-0067">ATP-binding</keyword>
<keyword evidence="7 11" id="KW-0418">Kinase</keyword>
<keyword evidence="13" id="KW-1185">Reference proteome</keyword>
<feature type="binding site" evidence="11">
    <location>
        <position position="134"/>
    </location>
    <ligand>
        <name>substrate</name>
    </ligand>
</feature>
<comment type="caution">
    <text evidence="11">Lacks conserved residue(s) required for the propagation of feature annotation.</text>
</comment>
<dbReference type="GO" id="GO:0005829">
    <property type="term" value="C:cytosol"/>
    <property type="evidence" value="ECO:0007669"/>
    <property type="project" value="TreeGrafter"/>
</dbReference>
<comment type="pathway">
    <text evidence="1 11">Metabolic intermediate biosynthesis; chorismate biosynthesis; chorismate from D-erythrose 4-phosphate and phosphoenolpyruvate: step 5/7.</text>
</comment>
<dbReference type="GO" id="GO:0004765">
    <property type="term" value="F:shikimate kinase activity"/>
    <property type="evidence" value="ECO:0007669"/>
    <property type="project" value="UniProtKB-UniRule"/>
</dbReference>
<dbReference type="GO" id="GO:0009423">
    <property type="term" value="P:chorismate biosynthetic process"/>
    <property type="evidence" value="ECO:0007669"/>
    <property type="project" value="UniProtKB-UniRule"/>
</dbReference>
<comment type="caution">
    <text evidence="12">The sequence shown here is derived from an EMBL/GenBank/DDBJ whole genome shotgun (WGS) entry which is preliminary data.</text>
</comment>
<dbReference type="AlphaFoldDB" id="A0A917AQL5"/>
<name>A0A917AQL5_9MICC</name>
<evidence type="ECO:0000256" key="4">
    <source>
        <dbReference type="ARBA" id="ARBA00022605"/>
    </source>
</evidence>
<reference evidence="12" key="1">
    <citation type="journal article" date="2014" name="Int. J. Syst. Evol. Microbiol.">
        <title>Complete genome sequence of Corynebacterium casei LMG S-19264T (=DSM 44701T), isolated from a smear-ripened cheese.</title>
        <authorList>
            <consortium name="US DOE Joint Genome Institute (JGI-PGF)"/>
            <person name="Walter F."/>
            <person name="Albersmeier A."/>
            <person name="Kalinowski J."/>
            <person name="Ruckert C."/>
        </authorList>
    </citation>
    <scope>NUCLEOTIDE SEQUENCE</scope>
    <source>
        <strain evidence="12">CGMCC 1.15388</strain>
    </source>
</reference>
<dbReference type="PANTHER" id="PTHR21087">
    <property type="entry name" value="SHIKIMATE KINASE"/>
    <property type="match status" value="1"/>
</dbReference>
<gene>
    <name evidence="11 12" type="primary">aroK</name>
    <name evidence="12" type="ORF">GCM10011401_07750</name>
</gene>
<comment type="cofactor">
    <cofactor evidence="11">
        <name>Mg(2+)</name>
        <dbReference type="ChEBI" id="CHEBI:18420"/>
    </cofactor>
    <text evidence="11">Binds 1 Mg(2+) ion per subunit.</text>
</comment>
<dbReference type="EC" id="2.7.1.71" evidence="3 11"/>
<keyword evidence="11" id="KW-0479">Metal-binding</keyword>
<organism evidence="12 13">
    <name type="scientific">Nesterenkonia cremea</name>
    <dbReference type="NCBI Taxonomy" id="1882340"/>
    <lineage>
        <taxon>Bacteria</taxon>
        <taxon>Bacillati</taxon>
        <taxon>Actinomycetota</taxon>
        <taxon>Actinomycetes</taxon>
        <taxon>Micrococcales</taxon>
        <taxon>Micrococcaceae</taxon>
        <taxon>Nesterenkonia</taxon>
    </lineage>
</organism>
<evidence type="ECO:0000256" key="2">
    <source>
        <dbReference type="ARBA" id="ARBA00006997"/>
    </source>
</evidence>
<evidence type="ECO:0000256" key="5">
    <source>
        <dbReference type="ARBA" id="ARBA00022679"/>
    </source>
</evidence>
<feature type="binding site" evidence="11">
    <location>
        <position position="33"/>
    </location>
    <ligand>
        <name>substrate</name>
    </ligand>
</feature>
<evidence type="ECO:0000256" key="8">
    <source>
        <dbReference type="ARBA" id="ARBA00022840"/>
    </source>
</evidence>
<dbReference type="GO" id="GO:0005524">
    <property type="term" value="F:ATP binding"/>
    <property type="evidence" value="ECO:0007669"/>
    <property type="project" value="UniProtKB-UniRule"/>
</dbReference>
<keyword evidence="6 11" id="KW-0547">Nucleotide-binding</keyword>
<dbReference type="PANTHER" id="PTHR21087:SF16">
    <property type="entry name" value="SHIKIMATE KINASE 1, CHLOROPLASTIC"/>
    <property type="match status" value="1"/>
</dbReference>
<evidence type="ECO:0000256" key="1">
    <source>
        <dbReference type="ARBA" id="ARBA00004842"/>
    </source>
</evidence>
<dbReference type="InterPro" id="IPR031322">
    <property type="entry name" value="Shikimate/glucono_kinase"/>
</dbReference>
<dbReference type="InterPro" id="IPR023000">
    <property type="entry name" value="Shikimate_kinase_CS"/>
</dbReference>
<feature type="binding site" evidence="11">
    <location>
        <position position="116"/>
    </location>
    <ligand>
        <name>ATP</name>
        <dbReference type="ChEBI" id="CHEBI:30616"/>
    </ligand>
</feature>
<dbReference type="Pfam" id="PF01202">
    <property type="entry name" value="SKI"/>
    <property type="match status" value="1"/>
</dbReference>
<keyword evidence="11" id="KW-0460">Magnesium</keyword>
<evidence type="ECO:0000256" key="3">
    <source>
        <dbReference type="ARBA" id="ARBA00012154"/>
    </source>
</evidence>
<dbReference type="Gene3D" id="3.40.50.300">
    <property type="entry name" value="P-loop containing nucleotide triphosphate hydrolases"/>
    <property type="match status" value="1"/>
</dbReference>
<dbReference type="InterPro" id="IPR027417">
    <property type="entry name" value="P-loop_NTPase"/>
</dbReference>
<dbReference type="HAMAP" id="MF_00109">
    <property type="entry name" value="Shikimate_kinase"/>
    <property type="match status" value="1"/>
</dbReference>
<dbReference type="GO" id="GO:0009073">
    <property type="term" value="P:aromatic amino acid family biosynthetic process"/>
    <property type="evidence" value="ECO:0007669"/>
    <property type="project" value="UniProtKB-KW"/>
</dbReference>
<proteinExistence type="inferred from homology"/>
<dbReference type="SUPFAM" id="SSF52540">
    <property type="entry name" value="P-loop containing nucleoside triphosphate hydrolases"/>
    <property type="match status" value="1"/>
</dbReference>
<evidence type="ECO:0000313" key="13">
    <source>
        <dbReference type="Proteomes" id="UP000633136"/>
    </source>
</evidence>
<evidence type="ECO:0000256" key="10">
    <source>
        <dbReference type="ARBA" id="ARBA00048567"/>
    </source>
</evidence>
<comment type="function">
    <text evidence="11">Catalyzes the specific phosphorylation of the 3-hydroxyl group of shikimic acid using ATP as a cosubstrate.</text>
</comment>
<evidence type="ECO:0000256" key="9">
    <source>
        <dbReference type="ARBA" id="ARBA00023141"/>
    </source>
</evidence>
<keyword evidence="9 11" id="KW-0057">Aromatic amino acid biosynthesis</keyword>
<feature type="binding site" evidence="11">
    <location>
        <begin position="11"/>
        <end position="16"/>
    </location>
    <ligand>
        <name>ATP</name>
        <dbReference type="ChEBI" id="CHEBI:30616"/>
    </ligand>
</feature>
<keyword evidence="11" id="KW-0963">Cytoplasm</keyword>
<protein>
    <recommendedName>
        <fullName evidence="3 11">Shikimate kinase</fullName>
        <shortName evidence="11">SK</shortName>
        <ecNumber evidence="3 11">2.7.1.71</ecNumber>
    </recommendedName>
</protein>